<feature type="signal peptide" evidence="2">
    <location>
        <begin position="1"/>
        <end position="22"/>
    </location>
</feature>
<dbReference type="OrthoDB" id="7061696at2"/>
<dbReference type="AlphaFoldDB" id="A0A4R1R9J2"/>
<keyword evidence="5" id="KW-1185">Reference proteome</keyword>
<name>A0A4R1R9J2_9FLAO</name>
<keyword evidence="1" id="KW-0378">Hydrolase</keyword>
<dbReference type="InterPro" id="IPR008979">
    <property type="entry name" value="Galactose-bd-like_sf"/>
</dbReference>
<evidence type="ECO:0000313" key="4">
    <source>
        <dbReference type="EMBL" id="TCL62355.1"/>
    </source>
</evidence>
<feature type="domain" description="CBM-cenC" evidence="3">
    <location>
        <begin position="136"/>
        <end position="243"/>
    </location>
</feature>
<evidence type="ECO:0000313" key="5">
    <source>
        <dbReference type="Proteomes" id="UP000295455"/>
    </source>
</evidence>
<evidence type="ECO:0000256" key="2">
    <source>
        <dbReference type="SAM" id="SignalP"/>
    </source>
</evidence>
<proteinExistence type="predicted"/>
<dbReference type="EMBL" id="SLUP01000014">
    <property type="protein sequence ID" value="TCL62355.1"/>
    <property type="molecule type" value="Genomic_DNA"/>
</dbReference>
<feature type="chain" id="PRO_5020394664" evidence="2">
    <location>
        <begin position="23"/>
        <end position="415"/>
    </location>
</feature>
<reference evidence="4 5" key="1">
    <citation type="submission" date="2019-03" db="EMBL/GenBank/DDBJ databases">
        <title>Genomic Encyclopedia of Type Strains, Phase IV (KMG-IV): sequencing the most valuable type-strain genomes for metagenomic binning, comparative biology and taxonomic classification.</title>
        <authorList>
            <person name="Goeker M."/>
        </authorList>
    </citation>
    <scope>NUCLEOTIDE SEQUENCE [LARGE SCALE GENOMIC DNA]</scope>
    <source>
        <strain evidence="4 5">DSM 18792</strain>
    </source>
</reference>
<accession>A0A4R1R9J2</accession>
<feature type="domain" description="CBM-cenC" evidence="3">
    <location>
        <begin position="274"/>
        <end position="394"/>
    </location>
</feature>
<evidence type="ECO:0000259" key="3">
    <source>
        <dbReference type="Pfam" id="PF02018"/>
    </source>
</evidence>
<dbReference type="Pfam" id="PF02018">
    <property type="entry name" value="CBM_4_9"/>
    <property type="match status" value="2"/>
</dbReference>
<dbReference type="InterPro" id="IPR003305">
    <property type="entry name" value="CenC_carb-bd"/>
</dbReference>
<dbReference type="SUPFAM" id="SSF49785">
    <property type="entry name" value="Galactose-binding domain-like"/>
    <property type="match status" value="2"/>
</dbReference>
<comment type="caution">
    <text evidence="4">The sequence shown here is derived from an EMBL/GenBank/DDBJ whole genome shotgun (WGS) entry which is preliminary data.</text>
</comment>
<organism evidence="4 5">
    <name type="scientific">Mariniflexile fucanivorans</name>
    <dbReference type="NCBI Taxonomy" id="264023"/>
    <lineage>
        <taxon>Bacteria</taxon>
        <taxon>Pseudomonadati</taxon>
        <taxon>Bacteroidota</taxon>
        <taxon>Flavobacteriia</taxon>
        <taxon>Flavobacteriales</taxon>
        <taxon>Flavobacteriaceae</taxon>
        <taxon>Mariniflexile</taxon>
    </lineage>
</organism>
<dbReference type="GO" id="GO:0016798">
    <property type="term" value="F:hydrolase activity, acting on glycosyl bonds"/>
    <property type="evidence" value="ECO:0007669"/>
    <property type="project" value="InterPro"/>
</dbReference>
<gene>
    <name evidence="4" type="ORF">EV196_1148</name>
</gene>
<protein>
    <submittedName>
        <fullName evidence="4">Carbohydrate binding protein</fullName>
    </submittedName>
</protein>
<keyword evidence="2" id="KW-0732">Signal</keyword>
<dbReference type="RefSeq" id="WP_132219440.1">
    <property type="nucleotide sequence ID" value="NZ_OX156936.1"/>
</dbReference>
<dbReference type="Gene3D" id="2.60.120.260">
    <property type="entry name" value="Galactose-binding domain-like"/>
    <property type="match status" value="2"/>
</dbReference>
<sequence>MKKNKILGLLCLFITIWSCTNNDDVVVVLTQPTFTVTESAENSGIYYFENTTPNKEAFYCYWEFEVAGKKVADKAGVVEYKYTESGSKFVTLTMVSTTNALQTSQTIEVIVPVEEGYLTNPENLLLNGYLVEGDGDDFTNWSAYNGGDNIFSTTDALIGGRAATISNAAAGDPWSVQFVSDAIETVVGDQYTISFWGKGNGEVLRFSTKPDGSAQYGPDYTLTSEWQQYSWTITANEAATNISLDMGKSAGTFVIDVIEVVKGDSALPLPSDASLILNGGFEDGSGNDFTNWAKYNGGDNIVEETSEVLTGSRAVKVSNSAAGDAWSVQFVSDAIATEVDAEYVVTLWAKGDPAVIRYSTKPDASAKYAPDYTITTDWAKYTWTFVANEANTNISLDMGASAGTFIIDDIKVEKK</sequence>
<dbReference type="Proteomes" id="UP000295455">
    <property type="component" value="Unassembled WGS sequence"/>
</dbReference>
<evidence type="ECO:0000256" key="1">
    <source>
        <dbReference type="ARBA" id="ARBA00022801"/>
    </source>
</evidence>